<dbReference type="InterPro" id="IPR018247">
    <property type="entry name" value="EF_Hand_1_Ca_BS"/>
</dbReference>
<dbReference type="InterPro" id="IPR052603">
    <property type="entry name" value="EFCB6"/>
</dbReference>
<evidence type="ECO:0000256" key="4">
    <source>
        <dbReference type="ARBA" id="ARBA00022837"/>
    </source>
</evidence>
<feature type="domain" description="EF-hand" evidence="6">
    <location>
        <begin position="180"/>
        <end position="215"/>
    </location>
</feature>
<dbReference type="RefSeq" id="XP_033808960.1">
    <property type="nucleotide sequence ID" value="XM_033953069.1"/>
</dbReference>
<proteinExistence type="predicted"/>
<keyword evidence="4" id="KW-0106">Calcium</keyword>
<dbReference type="OrthoDB" id="26525at2759"/>
<name>A0A6P8RW44_GEOSA</name>
<evidence type="ECO:0000259" key="6">
    <source>
        <dbReference type="PROSITE" id="PS50222"/>
    </source>
</evidence>
<dbReference type="RefSeq" id="XP_033808961.1">
    <property type="nucleotide sequence ID" value="XM_033953070.1"/>
</dbReference>
<feature type="domain" description="EF-hand" evidence="6">
    <location>
        <begin position="1330"/>
        <end position="1365"/>
    </location>
</feature>
<evidence type="ECO:0000256" key="2">
    <source>
        <dbReference type="ARBA" id="ARBA00022723"/>
    </source>
</evidence>
<feature type="domain" description="EF-hand" evidence="6">
    <location>
        <begin position="74"/>
        <end position="109"/>
    </location>
</feature>
<dbReference type="Pfam" id="PF08976">
    <property type="entry name" value="EF-hand_11"/>
    <property type="match status" value="2"/>
</dbReference>
<dbReference type="KEGG" id="gsh:117364157"/>
<dbReference type="FunFam" id="1.10.238.10:FF:000243">
    <property type="entry name" value="EF-hand calcium binding domain 6"/>
    <property type="match status" value="1"/>
</dbReference>
<dbReference type="CDD" id="cd00051">
    <property type="entry name" value="EFh"/>
    <property type="match status" value="3"/>
</dbReference>
<keyword evidence="1" id="KW-0597">Phosphoprotein</keyword>
<keyword evidence="2" id="KW-0479">Metal-binding</keyword>
<dbReference type="Pfam" id="PF13499">
    <property type="entry name" value="EF-hand_7"/>
    <property type="match status" value="4"/>
</dbReference>
<sequence length="1508" mass="176195">MNMLSLPVNLSDLRPQSRGIIFSERPYSALSRTLSRSNGRNSVKSASTDSVKSVPDPSLSFSDIEQIFCQKIANNEDDLKKAFQTFDLDHNFTVTKGEFQRVVENFLLPLTKAQFDSVLTKIPLNSNGTVPYLGFLTRYSRTNVNVNQLESVRKRWNSCQSNQNVTLNQLEFQLKIKISKNIKNIVRALRLFDYNHNGQIQRHELRQVLEKYCFRMKDAEYNKFWNRYSTTKDNTLDYTELLKNLGLNLAGNKRLIPECTQVTSEVFQEQQKQKSSIPQASTNIFCMEGYMMDEIEMAFKEKICKSHQNLAKAFRAFDVSHSGLISLDDVKAIINSFIFPLENETFQELMSRLGFKTTGKIAWEELLKKCQDPVLLEDDQTVSIKPSPKVNIVNVDFTSDHILQKLHKHIKEAIPALKKAFFMLDNNQSGKISRKELRRIVDCVMVRISDQQFKELMIILDPGHTGFVNYFHFLELFEEQEPPVEYTWLSEAKPDKKEVPVLAWDTVENILCDKIADRWKFFYKTLQAYDSKSTGVISRNRFRKILHAYHPSLTEEHFKKLCNACTDNSSDGILYMQFLAKLGMPNLPSDFTDIGKQISEEKRKTDISHRMKETENQAHKVATVTVDEVIGKLKDCLKKRELTFQKSFLSCNKQPNGKISKNDFRKVLEDHEMYMDDYQFNLLTEKLGFTNEGLTFFDFLAFFEDSQESGQGIILYPHYRVNNTKFHQMTAEECYCYLMETLKGFKDAYFLFHKMDSNSDGFVTMHDLKRFMESCKFIFTKREFLRMLEMFGLQMNSTLNYMEFVDLLHMEGPREIRPWMNSSYRPRQAKESTELASEQAHYYLAIKARNRWHDLARTFREFDSDGNGIIMKKDLQTVLYRFAVPITSAEFDKLWARYDRDKKGYITQQEFLQRLGIEHVHGDRVPGRHDVEDTCAGLQEPHIQMQTTEEQQTKAQDTEKTKQQIIDKFKDYFQDFSKSFAKMDKNRDGFITVEELHKMLLHYNYHFDKKQFISLLFRLGIKVDDGKLPYFDFLRVIDDGKTSKFGERKEDILIQNCQMLSPEKALIKLKEAVTCSYDLLCKAFTEFDKESTGTIMPLEFRHILDNFCAKLTDNQFGYLLTKVKVNDDTSVDWKAFLNNFSFYDTETATDWVKKVQKVTQLKSKPELSMRDIMARIQEVVVARFHILAEEFISTDYAKIGATTKNDFREMCNKHFMLLTDDQFENLWNTMPINDFGNLKYLEFLKKFSLDAQDSAAVYSRRSFYKSASPVLKPSSRPTSSKPRRPKTAPSVLNRSSSREPRQRPRTAVPGSTSLLNYEVIENKLKKSVHKIWQHILKACRRKDLEKQGEITAAEFIAVMEKLCCDISKEELDLLIVKYDIKNNGMFSYHDFLQNVVFTPKAQENLLLQRMKVHKPRVPMSTGIGSSIFFDAMVRIHPKILRCWRSIRRSFQSCDENGAGYIKVQDFRQILQQHSVNLSEEEFFHIMGFYDRDLSSKISYNDFLRVFLN</sequence>
<evidence type="ECO:0000256" key="5">
    <source>
        <dbReference type="SAM" id="MobiDB-lite"/>
    </source>
</evidence>
<evidence type="ECO:0000313" key="8">
    <source>
        <dbReference type="RefSeq" id="XP_033808960.1"/>
    </source>
</evidence>
<reference evidence="8 9" key="1">
    <citation type="submission" date="2025-04" db="UniProtKB">
        <authorList>
            <consortium name="RefSeq"/>
        </authorList>
    </citation>
    <scope>IDENTIFICATION</scope>
</reference>
<dbReference type="InterPro" id="IPR002048">
    <property type="entry name" value="EF_hand_dom"/>
</dbReference>
<dbReference type="CTD" id="64800"/>
<gene>
    <name evidence="8 9" type="primary">EFCAB6</name>
</gene>
<protein>
    <submittedName>
        <fullName evidence="8 9">EF-hand calcium-binding domain-containing protein 6 isoform X1</fullName>
    </submittedName>
</protein>
<dbReference type="PANTHER" id="PTHR20875:SF2">
    <property type="entry name" value="EF-HAND CALCIUM-BINDING DOMAIN-CONTAINING PROTEIN 6"/>
    <property type="match status" value="1"/>
</dbReference>
<feature type="domain" description="EF-hand" evidence="6">
    <location>
        <begin position="1075"/>
        <end position="1110"/>
    </location>
</feature>
<feature type="domain" description="EF-hand" evidence="6">
    <location>
        <begin position="886"/>
        <end position="921"/>
    </location>
</feature>
<dbReference type="SUPFAM" id="SSF47473">
    <property type="entry name" value="EF-hand"/>
    <property type="match status" value="7"/>
</dbReference>
<feature type="domain" description="EF-hand" evidence="6">
    <location>
        <begin position="850"/>
        <end position="885"/>
    </location>
</feature>
<feature type="domain" description="EF-hand" evidence="6">
    <location>
        <begin position="305"/>
        <end position="340"/>
    </location>
</feature>
<accession>A0A6P8RW44</accession>
<dbReference type="InterPro" id="IPR011992">
    <property type="entry name" value="EF-hand-dom_pair"/>
</dbReference>
<feature type="domain" description="EF-hand" evidence="6">
    <location>
        <begin position="743"/>
        <end position="778"/>
    </location>
</feature>
<feature type="domain" description="EF-hand" evidence="6">
    <location>
        <begin position="1446"/>
        <end position="1476"/>
    </location>
</feature>
<evidence type="ECO:0000313" key="9">
    <source>
        <dbReference type="RefSeq" id="XP_033808961.1"/>
    </source>
</evidence>
<evidence type="ECO:0000256" key="3">
    <source>
        <dbReference type="ARBA" id="ARBA00022737"/>
    </source>
</evidence>
<dbReference type="FunFam" id="1.10.238.10:FF:000179">
    <property type="entry name" value="EF-hand calcium-binding domain-containing protein 6"/>
    <property type="match status" value="1"/>
</dbReference>
<evidence type="ECO:0000256" key="1">
    <source>
        <dbReference type="ARBA" id="ARBA00022553"/>
    </source>
</evidence>
<feature type="domain" description="EF-hand" evidence="6">
    <location>
        <begin position="971"/>
        <end position="1006"/>
    </location>
</feature>
<feature type="region of interest" description="Disordered" evidence="5">
    <location>
        <begin position="1268"/>
        <end position="1309"/>
    </location>
</feature>
<organism evidence="7 9">
    <name type="scientific">Geotrypetes seraphini</name>
    <name type="common">Gaboon caecilian</name>
    <name type="synonym">Caecilia seraphini</name>
    <dbReference type="NCBI Taxonomy" id="260995"/>
    <lineage>
        <taxon>Eukaryota</taxon>
        <taxon>Metazoa</taxon>
        <taxon>Chordata</taxon>
        <taxon>Craniata</taxon>
        <taxon>Vertebrata</taxon>
        <taxon>Euteleostomi</taxon>
        <taxon>Amphibia</taxon>
        <taxon>Gymnophiona</taxon>
        <taxon>Geotrypetes</taxon>
    </lineage>
</organism>
<dbReference type="InterPro" id="IPR015070">
    <property type="entry name" value="EF_hand_DJBP"/>
</dbReference>
<dbReference type="FunFam" id="1.10.238.10:FF:000325">
    <property type="entry name" value="EF-hand calcium binding domain 6"/>
    <property type="match status" value="1"/>
</dbReference>
<dbReference type="Pfam" id="PF13202">
    <property type="entry name" value="EF-hand_5"/>
    <property type="match status" value="3"/>
</dbReference>
<dbReference type="FunFam" id="1.10.238.10:FF:000121">
    <property type="entry name" value="EF-hand calcium-binding domain-containing protein 6"/>
    <property type="match status" value="3"/>
</dbReference>
<dbReference type="PROSITE" id="PS00018">
    <property type="entry name" value="EF_HAND_1"/>
    <property type="match status" value="5"/>
</dbReference>
<keyword evidence="3" id="KW-0677">Repeat</keyword>
<keyword evidence="7" id="KW-1185">Reference proteome</keyword>
<dbReference type="GO" id="GO:0005654">
    <property type="term" value="C:nucleoplasm"/>
    <property type="evidence" value="ECO:0007669"/>
    <property type="project" value="TreeGrafter"/>
</dbReference>
<dbReference type="SMART" id="SM00054">
    <property type="entry name" value="EFh"/>
    <property type="match status" value="12"/>
</dbReference>
<dbReference type="Proteomes" id="UP000515159">
    <property type="component" value="Chromosome 7"/>
</dbReference>
<dbReference type="GeneID" id="117364157"/>
<dbReference type="PANTHER" id="PTHR20875">
    <property type="entry name" value="EF-HAND CALCIUM-BINDING DOMAIN-CONTAINING PROTEIN 6-RELATED"/>
    <property type="match status" value="1"/>
</dbReference>
<dbReference type="GO" id="GO:0005509">
    <property type="term" value="F:calcium ion binding"/>
    <property type="evidence" value="ECO:0007669"/>
    <property type="project" value="InterPro"/>
</dbReference>
<feature type="domain" description="EF-hand" evidence="6">
    <location>
        <begin position="412"/>
        <end position="447"/>
    </location>
</feature>
<dbReference type="Gene3D" id="1.10.238.10">
    <property type="entry name" value="EF-hand"/>
    <property type="match status" value="13"/>
</dbReference>
<evidence type="ECO:0000313" key="7">
    <source>
        <dbReference type="Proteomes" id="UP000515159"/>
    </source>
</evidence>
<dbReference type="PROSITE" id="PS50222">
    <property type="entry name" value="EF_HAND_2"/>
    <property type="match status" value="11"/>
</dbReference>